<dbReference type="InterPro" id="IPR017871">
    <property type="entry name" value="ABC_transporter-like_CS"/>
</dbReference>
<dbReference type="PANTHER" id="PTHR42734">
    <property type="entry name" value="METAL TRANSPORT SYSTEM ATP-BINDING PROTEIN TM_0124-RELATED"/>
    <property type="match status" value="1"/>
</dbReference>
<dbReference type="SMART" id="SM00382">
    <property type="entry name" value="AAA"/>
    <property type="match status" value="1"/>
</dbReference>
<dbReference type="InterPro" id="IPR003593">
    <property type="entry name" value="AAA+_ATPase"/>
</dbReference>
<dbReference type="Pfam" id="PF00005">
    <property type="entry name" value="ABC_tran"/>
    <property type="match status" value="1"/>
</dbReference>
<dbReference type="CDD" id="cd03235">
    <property type="entry name" value="ABC_Metallic_Cations"/>
    <property type="match status" value="1"/>
</dbReference>
<dbReference type="PROSITE" id="PS50893">
    <property type="entry name" value="ABC_TRANSPORTER_2"/>
    <property type="match status" value="1"/>
</dbReference>
<keyword evidence="2" id="KW-0813">Transport</keyword>
<evidence type="ECO:0000313" key="6">
    <source>
        <dbReference type="EMBL" id="QDG54494.1"/>
    </source>
</evidence>
<evidence type="ECO:0000313" key="7">
    <source>
        <dbReference type="Proteomes" id="UP000315995"/>
    </source>
</evidence>
<evidence type="ECO:0000259" key="5">
    <source>
        <dbReference type="PROSITE" id="PS50893"/>
    </source>
</evidence>
<dbReference type="GO" id="GO:0005524">
    <property type="term" value="F:ATP binding"/>
    <property type="evidence" value="ECO:0007669"/>
    <property type="project" value="UniProtKB-KW"/>
</dbReference>
<gene>
    <name evidence="6" type="ORF">FIV42_28235</name>
</gene>
<dbReference type="InterPro" id="IPR050153">
    <property type="entry name" value="Metal_Ion_Import_ABC"/>
</dbReference>
<name>A0A4Y6Q1M6_PERCE</name>
<accession>A0A5B8YCN0</accession>
<dbReference type="Proteomes" id="UP000315995">
    <property type="component" value="Chromosome"/>
</dbReference>
<keyword evidence="4 6" id="KW-0067">ATP-binding</keyword>
<evidence type="ECO:0000256" key="1">
    <source>
        <dbReference type="ARBA" id="ARBA00005417"/>
    </source>
</evidence>
<evidence type="ECO:0000256" key="3">
    <source>
        <dbReference type="ARBA" id="ARBA00022741"/>
    </source>
</evidence>
<proteinExistence type="inferred from homology"/>
<organism evidence="6 7">
    <name type="scientific">Persicimonas caeni</name>
    <dbReference type="NCBI Taxonomy" id="2292766"/>
    <lineage>
        <taxon>Bacteria</taxon>
        <taxon>Deltaproteobacteria</taxon>
        <taxon>Bradymonadales</taxon>
        <taxon>Bradymonadaceae</taxon>
        <taxon>Persicimonas</taxon>
    </lineage>
</organism>
<dbReference type="Gene3D" id="3.40.50.300">
    <property type="entry name" value="P-loop containing nucleotide triphosphate hydrolases"/>
    <property type="match status" value="1"/>
</dbReference>
<keyword evidence="7" id="KW-1185">Reference proteome</keyword>
<protein>
    <submittedName>
        <fullName evidence="6">Metal ABC transporter ATP-binding protein</fullName>
    </submittedName>
</protein>
<dbReference type="PANTHER" id="PTHR42734:SF5">
    <property type="entry name" value="IRON TRANSPORT SYSTEM ATP-BINDING PROTEIN HI_0361-RELATED"/>
    <property type="match status" value="1"/>
</dbReference>
<evidence type="ECO:0000256" key="2">
    <source>
        <dbReference type="ARBA" id="ARBA00022448"/>
    </source>
</evidence>
<comment type="similarity">
    <text evidence="1">Belongs to the ABC transporter superfamily.</text>
</comment>
<dbReference type="EMBL" id="CP041186">
    <property type="protein sequence ID" value="QDG54494.1"/>
    <property type="molecule type" value="Genomic_DNA"/>
</dbReference>
<dbReference type="SUPFAM" id="SSF52540">
    <property type="entry name" value="P-loop containing nucleoside triphosphate hydrolases"/>
    <property type="match status" value="1"/>
</dbReference>
<keyword evidence="3" id="KW-0547">Nucleotide-binding</keyword>
<sequence length="250" mass="27275">MGHALEVNNLTVSYDRGPVVRDVSFEVDKGDLVGIVGPNGAGKSTMIKAMVGAHDPDAGRISVLGDTGKKATRRITYVPQRGAVDWDFPVTVRDVVVQGRYGHVGLLGRFSKKDRHLIDESLEMVGITDLQDRQIGELSGGQQQRVFLARALAQKGDVYLMDEPFVGVDAATEKAIVDVLRKLRDEGRAVMVVHHDLSTVREYFDKVLLMNGDLIAFGPTERVFSQKLLQKTYGGKLTVLSQGEVAVMAG</sequence>
<feature type="domain" description="ABC transporter" evidence="5">
    <location>
        <begin position="5"/>
        <end position="237"/>
    </location>
</feature>
<dbReference type="InterPro" id="IPR027417">
    <property type="entry name" value="P-loop_NTPase"/>
</dbReference>
<dbReference type="FunFam" id="3.40.50.300:FF:000134">
    <property type="entry name" value="Iron-enterobactin ABC transporter ATP-binding protein"/>
    <property type="match status" value="1"/>
</dbReference>
<reference evidence="6 7" key="1">
    <citation type="submission" date="2019-06" db="EMBL/GenBank/DDBJ databases">
        <title>Persicimonas caeni gen. nov., sp. nov., a predatory bacterium isolated from solar saltern.</title>
        <authorList>
            <person name="Wang S."/>
        </authorList>
    </citation>
    <scope>NUCLEOTIDE SEQUENCE [LARGE SCALE GENOMIC DNA]</scope>
    <source>
        <strain evidence="6 7">YN101</strain>
    </source>
</reference>
<dbReference type="PROSITE" id="PS00211">
    <property type="entry name" value="ABC_TRANSPORTER_1"/>
    <property type="match status" value="1"/>
</dbReference>
<dbReference type="OrthoDB" id="9809450at2"/>
<dbReference type="RefSeq" id="WP_141200938.1">
    <property type="nucleotide sequence ID" value="NZ_CP041186.1"/>
</dbReference>
<dbReference type="GO" id="GO:0016887">
    <property type="term" value="F:ATP hydrolysis activity"/>
    <property type="evidence" value="ECO:0007669"/>
    <property type="project" value="InterPro"/>
</dbReference>
<evidence type="ECO:0000256" key="4">
    <source>
        <dbReference type="ARBA" id="ARBA00022840"/>
    </source>
</evidence>
<accession>A0A4Y6Q1M6</accession>
<dbReference type="InterPro" id="IPR003439">
    <property type="entry name" value="ABC_transporter-like_ATP-bd"/>
</dbReference>
<dbReference type="AlphaFoldDB" id="A0A4Y6Q1M6"/>